<gene>
    <name evidence="3" type="ORF">DHA2_154397</name>
</gene>
<dbReference type="AlphaFoldDB" id="V6THX3"/>
<dbReference type="EMBL" id="AHGT01000045">
    <property type="protein sequence ID" value="ESU36540.1"/>
    <property type="molecule type" value="Genomic_DNA"/>
</dbReference>
<feature type="transmembrane region" description="Helical" evidence="1">
    <location>
        <begin position="85"/>
        <end position="104"/>
    </location>
</feature>
<dbReference type="VEuPathDB" id="GiardiaDB:QR46_0779"/>
<proteinExistence type="predicted"/>
<reference evidence="3 4" key="2">
    <citation type="journal article" date="2013" name="Genome Biol. Evol.">
        <title>Genome sequencing of Giardia lamblia genotypes A2 and B isolates (DH and GS) and comparative analysis with the genomes of genotypes A1 and E (WB and Pig).</title>
        <authorList>
            <person name="Adam R.D."/>
            <person name="Dahlstrom E.W."/>
            <person name="Martens C.A."/>
            <person name="Bruno D.P."/>
            <person name="Barbian K.D."/>
            <person name="Ricklefs S.M."/>
            <person name="Hernandez M.M."/>
            <person name="Narla N.P."/>
            <person name="Patel R.B."/>
            <person name="Porcella S.F."/>
            <person name="Nash T.E."/>
        </authorList>
    </citation>
    <scope>NUCLEOTIDE SEQUENCE [LARGE SCALE GENOMIC DNA]</scope>
    <source>
        <strain evidence="3 4">DH</strain>
    </source>
</reference>
<organism evidence="3 4">
    <name type="scientific">Giardia intestinalis</name>
    <name type="common">Giardia lamblia</name>
    <dbReference type="NCBI Taxonomy" id="5741"/>
    <lineage>
        <taxon>Eukaryota</taxon>
        <taxon>Metamonada</taxon>
        <taxon>Diplomonadida</taxon>
        <taxon>Hexamitidae</taxon>
        <taxon>Giardiinae</taxon>
        <taxon>Giardia</taxon>
    </lineage>
</organism>
<name>V6THX3_GIAIN</name>
<protein>
    <submittedName>
        <fullName evidence="3">Uncharacterized protein</fullName>
    </submittedName>
</protein>
<evidence type="ECO:0000313" key="3">
    <source>
        <dbReference type="EMBL" id="ESU36540.1"/>
    </source>
</evidence>
<evidence type="ECO:0000256" key="1">
    <source>
        <dbReference type="SAM" id="Phobius"/>
    </source>
</evidence>
<feature type="chain" id="PRO_5004751658" evidence="2">
    <location>
        <begin position="24"/>
        <end position="466"/>
    </location>
</feature>
<keyword evidence="1" id="KW-0812">Transmembrane</keyword>
<evidence type="ECO:0000256" key="2">
    <source>
        <dbReference type="SAM" id="SignalP"/>
    </source>
</evidence>
<feature type="transmembrane region" description="Helical" evidence="1">
    <location>
        <begin position="221"/>
        <end position="243"/>
    </location>
</feature>
<keyword evidence="1" id="KW-0472">Membrane</keyword>
<keyword evidence="1" id="KW-1133">Transmembrane helix</keyword>
<dbReference type="VEuPathDB" id="GiardiaDB:GL50803_0013691"/>
<feature type="transmembrane region" description="Helical" evidence="1">
    <location>
        <begin position="264"/>
        <end position="287"/>
    </location>
</feature>
<comment type="caution">
    <text evidence="3">The sequence shown here is derived from an EMBL/GenBank/DDBJ whole genome shotgun (WGS) entry which is preliminary data.</text>
</comment>
<feature type="signal peptide" evidence="2">
    <location>
        <begin position="1"/>
        <end position="23"/>
    </location>
</feature>
<dbReference type="Proteomes" id="UP000018320">
    <property type="component" value="Unassembled WGS sequence"/>
</dbReference>
<feature type="transmembrane region" description="Helical" evidence="1">
    <location>
        <begin position="426"/>
        <end position="446"/>
    </location>
</feature>
<feature type="transmembrane region" description="Helical" evidence="1">
    <location>
        <begin position="152"/>
        <end position="177"/>
    </location>
</feature>
<feature type="transmembrane region" description="Helical" evidence="1">
    <location>
        <begin position="307"/>
        <end position="326"/>
    </location>
</feature>
<dbReference type="VEuPathDB" id="GiardiaDB:DHA2_154397"/>
<sequence length="466" mass="53446">MIKRRPLWLSALTMTTMSGSVSTALGESRYKENINMAISATDQISNSVNPATIVVEFPRDSPFIDRGSVCKRLSIGFSLSLLDFVLGYAASVLFAVFTFIVLGLNKSLMNEIGGGLHAHFGVASISLFFGLLDDRFISWTQKKNIPVPMFNFIFLLICLVTYVPLYLLEYLTIAAVFQVDRSTNHMPAVWAITFREQLLFLIFNMTNAFLGGNVIPGLSGWRYMVFVHAVSFFIWFLFVDKILTQTLFWTPELPRFTDYEGYKLLGGMMQTFVMGTLSFLSIHRFLVREVLSKLSPGKRLSYVLPPFLGYAVLQWATLYGINVLAFPKATLYARANAVWSNISMSWVGFQIVGFRLSGPMWHGLCRVYDPFTNQLRHNRYGIVLYIFFSVILGHLYGFFFYLLFHYVSWPYIWSRFFGMTFADDDMLARLDYTLPFSLGTILLAVYNNDVYYKRGNWGRFQLNCEE</sequence>
<feature type="transmembrane region" description="Helical" evidence="1">
    <location>
        <begin position="382"/>
        <end position="406"/>
    </location>
</feature>
<accession>V6THX3</accession>
<keyword evidence="2" id="KW-0732">Signal</keyword>
<feature type="transmembrane region" description="Helical" evidence="1">
    <location>
        <begin position="116"/>
        <end position="132"/>
    </location>
</feature>
<feature type="transmembrane region" description="Helical" evidence="1">
    <location>
        <begin position="198"/>
        <end position="215"/>
    </location>
</feature>
<reference evidence="4" key="1">
    <citation type="submission" date="2012-02" db="EMBL/GenBank/DDBJ databases">
        <title>Genome sequencing of Giardia lamblia Genotypes A2 and B isolates (DH and GS) and comparative analysis with the genomes of Genotypes A1 and E (WB and Pig).</title>
        <authorList>
            <person name="Adam R."/>
            <person name="Dahlstrom E."/>
            <person name="Martens C."/>
            <person name="Bruno D."/>
            <person name="Barbian K."/>
            <person name="Porcella S.F."/>
            <person name="Nash T."/>
        </authorList>
    </citation>
    <scope>NUCLEOTIDE SEQUENCE</scope>
    <source>
        <strain evidence="4">DH</strain>
    </source>
</reference>
<dbReference type="VEuPathDB" id="GiardiaDB:GL50581_3958"/>
<evidence type="ECO:0000313" key="4">
    <source>
        <dbReference type="Proteomes" id="UP000018320"/>
    </source>
</evidence>